<accession>A0A176RWI9</accession>
<dbReference type="EMBL" id="LUTY01002551">
    <property type="protein sequence ID" value="OAD20104.1"/>
    <property type="molecule type" value="Genomic_DNA"/>
</dbReference>
<reference evidence="1 2" key="1">
    <citation type="submission" date="2016-05" db="EMBL/GenBank/DDBJ databases">
        <title>Single-cell genome of chain-forming Candidatus Thiomargarita nelsonii and comparison to other large sulfur-oxidizing bacteria.</title>
        <authorList>
            <person name="Winkel M."/>
            <person name="Salman V."/>
            <person name="Woyke T."/>
            <person name="Schulz-Vogt H."/>
            <person name="Richter M."/>
            <person name="Flood B."/>
            <person name="Bailey J."/>
            <person name="Amann R."/>
            <person name="Mussmann M."/>
        </authorList>
    </citation>
    <scope>NUCLEOTIDE SEQUENCE [LARGE SCALE GENOMIC DNA]</scope>
    <source>
        <strain evidence="1 2">THI036</strain>
    </source>
</reference>
<dbReference type="Proteomes" id="UP000076962">
    <property type="component" value="Unassembled WGS sequence"/>
</dbReference>
<comment type="caution">
    <text evidence="1">The sequence shown here is derived from an EMBL/GenBank/DDBJ whole genome shotgun (WGS) entry which is preliminary data.</text>
</comment>
<evidence type="ECO:0000313" key="1">
    <source>
        <dbReference type="EMBL" id="OAD20104.1"/>
    </source>
</evidence>
<organism evidence="1 2">
    <name type="scientific">Candidatus Thiomargarita nelsonii</name>
    <dbReference type="NCBI Taxonomy" id="1003181"/>
    <lineage>
        <taxon>Bacteria</taxon>
        <taxon>Pseudomonadati</taxon>
        <taxon>Pseudomonadota</taxon>
        <taxon>Gammaproteobacteria</taxon>
        <taxon>Thiotrichales</taxon>
        <taxon>Thiotrichaceae</taxon>
        <taxon>Thiomargarita</taxon>
    </lineage>
</organism>
<sequence>MEHLNHSQGHNAMSCRINPYMGSMIWQEPAVLSRAAFYHNLRSCQDRIVPTN</sequence>
<gene>
    <name evidence="1" type="ORF">THIOM_004219</name>
</gene>
<dbReference type="AlphaFoldDB" id="A0A176RWI9"/>
<proteinExistence type="predicted"/>
<evidence type="ECO:0000313" key="2">
    <source>
        <dbReference type="Proteomes" id="UP000076962"/>
    </source>
</evidence>
<keyword evidence="2" id="KW-1185">Reference proteome</keyword>
<name>A0A176RWI9_9GAMM</name>
<protein>
    <submittedName>
        <fullName evidence="1">Uncharacterized protein</fullName>
    </submittedName>
</protein>